<dbReference type="InterPro" id="IPR026856">
    <property type="entry name" value="Sialidase_fam"/>
</dbReference>
<dbReference type="CDD" id="cd15482">
    <property type="entry name" value="Sialidase_non-viral"/>
    <property type="match status" value="1"/>
</dbReference>
<sequence length="388" mass="42124">MIATISGCCLSSASSNLVASETTTSVEHGIVDVFVPQQDGYPAIRIPSIVTTQQGTLLAFAEGRQGGDHSENDLIMKRSTDNGATWSEVIVLNDQGKLSLNNPQAVVLASGRVLVMYQRSKLGERNASDGHGPDSFFTFIQTSDDDGLGWSEPRDVSKQVKREQDVTSVAAGPGIGIILHHGPRKGRIIMPFNQGPFNNWQVYAAYSDDNGHTWQMGDVAPGDGKGHGNEVQMVELSGGRVMLNARAQGAGSTKHRKIAISEDAGQTWSPLEIDEQLIDPTCQAAILRYSWPTEGTSRLLFSNPATQSKRENGVLRISYDEGQTWPKQVEVYPNGFAYSCLTRLQDERIGVLFERDGYKTISFTAIPLDALEPTASKPQPTSNGKEAN</sequence>
<dbReference type="SUPFAM" id="SSF50939">
    <property type="entry name" value="Sialidases"/>
    <property type="match status" value="1"/>
</dbReference>
<evidence type="ECO:0000256" key="2">
    <source>
        <dbReference type="ARBA" id="ARBA00009348"/>
    </source>
</evidence>
<dbReference type="InterPro" id="IPR011040">
    <property type="entry name" value="Sialidase"/>
</dbReference>
<comment type="similarity">
    <text evidence="2">Belongs to the glycosyl hydrolase 33 family.</text>
</comment>
<accession>A0A0J1B5Q4</accession>
<dbReference type="GO" id="GO:0006689">
    <property type="term" value="P:ganglioside catabolic process"/>
    <property type="evidence" value="ECO:0007669"/>
    <property type="project" value="TreeGrafter"/>
</dbReference>
<dbReference type="EMBL" id="LECT01000048">
    <property type="protein sequence ID" value="KLU01913.1"/>
    <property type="molecule type" value="Genomic_DNA"/>
</dbReference>
<dbReference type="GO" id="GO:0016020">
    <property type="term" value="C:membrane"/>
    <property type="evidence" value="ECO:0007669"/>
    <property type="project" value="TreeGrafter"/>
</dbReference>
<proteinExistence type="inferred from homology"/>
<dbReference type="Proteomes" id="UP000036367">
    <property type="component" value="Unassembled WGS sequence"/>
</dbReference>
<organism evidence="5 6">
    <name type="scientific">Rhodopirellula islandica</name>
    <dbReference type="NCBI Taxonomy" id="595434"/>
    <lineage>
        <taxon>Bacteria</taxon>
        <taxon>Pseudomonadati</taxon>
        <taxon>Planctomycetota</taxon>
        <taxon>Planctomycetia</taxon>
        <taxon>Pirellulales</taxon>
        <taxon>Pirellulaceae</taxon>
        <taxon>Rhodopirellula</taxon>
    </lineage>
</organism>
<gene>
    <name evidence="5" type="ORF">RISK_006097</name>
</gene>
<dbReference type="PANTHER" id="PTHR10628">
    <property type="entry name" value="SIALIDASE"/>
    <property type="match status" value="1"/>
</dbReference>
<dbReference type="FunFam" id="2.120.10.10:FF:000012">
    <property type="entry name" value="Sialidase [Precursor]"/>
    <property type="match status" value="1"/>
</dbReference>
<dbReference type="GO" id="GO:0005737">
    <property type="term" value="C:cytoplasm"/>
    <property type="evidence" value="ECO:0007669"/>
    <property type="project" value="TreeGrafter"/>
</dbReference>
<dbReference type="GO" id="GO:0009313">
    <property type="term" value="P:oligosaccharide catabolic process"/>
    <property type="evidence" value="ECO:0007669"/>
    <property type="project" value="TreeGrafter"/>
</dbReference>
<evidence type="ECO:0000256" key="1">
    <source>
        <dbReference type="ARBA" id="ARBA00000427"/>
    </source>
</evidence>
<dbReference type="STRING" id="595434.RISK_006097"/>
<dbReference type="AlphaFoldDB" id="A0A0J1B5Q4"/>
<protein>
    <recommendedName>
        <fullName evidence="3">exo-alpha-sialidase</fullName>
        <ecNumber evidence="3">3.2.1.18</ecNumber>
    </recommendedName>
</protein>
<dbReference type="PATRIC" id="fig|595434.4.peg.5794"/>
<dbReference type="Gene3D" id="2.120.10.10">
    <property type="match status" value="1"/>
</dbReference>
<reference evidence="5" key="1">
    <citation type="submission" date="2015-05" db="EMBL/GenBank/DDBJ databases">
        <title>Permanent draft genome of Rhodopirellula islandicus K833.</title>
        <authorList>
            <person name="Kizina J."/>
            <person name="Richter M."/>
            <person name="Glockner F.O."/>
            <person name="Harder J."/>
        </authorList>
    </citation>
    <scope>NUCLEOTIDE SEQUENCE [LARGE SCALE GENOMIC DNA]</scope>
    <source>
        <strain evidence="5">K833</strain>
    </source>
</reference>
<keyword evidence="6" id="KW-1185">Reference proteome</keyword>
<keyword evidence="5" id="KW-0326">Glycosidase</keyword>
<dbReference type="EC" id="3.2.1.18" evidence="3"/>
<comment type="caution">
    <text evidence="5">The sequence shown here is derived from an EMBL/GenBank/DDBJ whole genome shotgun (WGS) entry which is preliminary data.</text>
</comment>
<keyword evidence="5" id="KW-0378">Hydrolase</keyword>
<evidence type="ECO:0000259" key="4">
    <source>
        <dbReference type="Pfam" id="PF13088"/>
    </source>
</evidence>
<comment type="catalytic activity">
    <reaction evidence="1">
        <text>Hydrolysis of alpha-(2-&gt;3)-, alpha-(2-&gt;6)-, alpha-(2-&gt;8)- glycosidic linkages of terminal sialic acid residues in oligosaccharides, glycoproteins, glycolipids, colominic acid and synthetic substrates.</text>
        <dbReference type="EC" id="3.2.1.18"/>
    </reaction>
</comment>
<dbReference type="PANTHER" id="PTHR10628:SF30">
    <property type="entry name" value="EXO-ALPHA-SIALIDASE"/>
    <property type="match status" value="1"/>
</dbReference>
<evidence type="ECO:0000256" key="3">
    <source>
        <dbReference type="ARBA" id="ARBA00012733"/>
    </source>
</evidence>
<evidence type="ECO:0000313" key="5">
    <source>
        <dbReference type="EMBL" id="KLU01913.1"/>
    </source>
</evidence>
<dbReference type="GO" id="GO:0004308">
    <property type="term" value="F:exo-alpha-sialidase activity"/>
    <property type="evidence" value="ECO:0007669"/>
    <property type="project" value="UniProtKB-EC"/>
</dbReference>
<name>A0A0J1B5Q4_RHOIS</name>
<feature type="domain" description="Sialidase" evidence="4">
    <location>
        <begin position="55"/>
        <end position="347"/>
    </location>
</feature>
<dbReference type="Pfam" id="PF13088">
    <property type="entry name" value="BNR_2"/>
    <property type="match status" value="1"/>
</dbReference>
<evidence type="ECO:0000313" key="6">
    <source>
        <dbReference type="Proteomes" id="UP000036367"/>
    </source>
</evidence>
<dbReference type="InterPro" id="IPR036278">
    <property type="entry name" value="Sialidase_sf"/>
</dbReference>